<accession>A0A6A6SI14</accession>
<dbReference type="Proteomes" id="UP000799324">
    <property type="component" value="Unassembled WGS sequence"/>
</dbReference>
<name>A0A6A6SI14_9PLEO</name>
<organism evidence="2 3">
    <name type="scientific">Lophiostoma macrostomum CBS 122681</name>
    <dbReference type="NCBI Taxonomy" id="1314788"/>
    <lineage>
        <taxon>Eukaryota</taxon>
        <taxon>Fungi</taxon>
        <taxon>Dikarya</taxon>
        <taxon>Ascomycota</taxon>
        <taxon>Pezizomycotina</taxon>
        <taxon>Dothideomycetes</taxon>
        <taxon>Pleosporomycetidae</taxon>
        <taxon>Pleosporales</taxon>
        <taxon>Lophiostomataceae</taxon>
        <taxon>Lophiostoma</taxon>
    </lineage>
</organism>
<dbReference type="AlphaFoldDB" id="A0A6A6SI14"/>
<sequence>MIPWVAEGYPMMGKAQREQEEREERKEREAMAKKKKNGKEKEVQEEKIRKKEKETISAYVREVLSRDVAREVYDAYDDLKDTRPTPIWLAEGQKVPRKRGFGWQLSTGCPLPTMDISLVATESQVETSGVVKYEDVWRFEFEKPGLGIRTHTRTDDKDAEWFCHTVFGPTRF</sequence>
<evidence type="ECO:0000256" key="1">
    <source>
        <dbReference type="SAM" id="MobiDB-lite"/>
    </source>
</evidence>
<feature type="compositionally biased region" description="Basic and acidic residues" evidence="1">
    <location>
        <begin position="15"/>
        <end position="32"/>
    </location>
</feature>
<protein>
    <submittedName>
        <fullName evidence="2">Uncharacterized protein</fullName>
    </submittedName>
</protein>
<evidence type="ECO:0000313" key="2">
    <source>
        <dbReference type="EMBL" id="KAF2647436.1"/>
    </source>
</evidence>
<feature type="region of interest" description="Disordered" evidence="1">
    <location>
        <begin position="1"/>
        <end position="50"/>
    </location>
</feature>
<proteinExistence type="predicted"/>
<evidence type="ECO:0000313" key="3">
    <source>
        <dbReference type="Proteomes" id="UP000799324"/>
    </source>
</evidence>
<feature type="compositionally biased region" description="Basic and acidic residues" evidence="1">
    <location>
        <begin position="39"/>
        <end position="50"/>
    </location>
</feature>
<reference evidence="2" key="1">
    <citation type="journal article" date="2020" name="Stud. Mycol.">
        <title>101 Dothideomycetes genomes: a test case for predicting lifestyles and emergence of pathogens.</title>
        <authorList>
            <person name="Haridas S."/>
            <person name="Albert R."/>
            <person name="Binder M."/>
            <person name="Bloem J."/>
            <person name="Labutti K."/>
            <person name="Salamov A."/>
            <person name="Andreopoulos B."/>
            <person name="Baker S."/>
            <person name="Barry K."/>
            <person name="Bills G."/>
            <person name="Bluhm B."/>
            <person name="Cannon C."/>
            <person name="Castanera R."/>
            <person name="Culley D."/>
            <person name="Daum C."/>
            <person name="Ezra D."/>
            <person name="Gonzalez J."/>
            <person name="Henrissat B."/>
            <person name="Kuo A."/>
            <person name="Liang C."/>
            <person name="Lipzen A."/>
            <person name="Lutzoni F."/>
            <person name="Magnuson J."/>
            <person name="Mondo S."/>
            <person name="Nolan M."/>
            <person name="Ohm R."/>
            <person name="Pangilinan J."/>
            <person name="Park H.-J."/>
            <person name="Ramirez L."/>
            <person name="Alfaro M."/>
            <person name="Sun H."/>
            <person name="Tritt A."/>
            <person name="Yoshinaga Y."/>
            <person name="Zwiers L.-H."/>
            <person name="Turgeon B."/>
            <person name="Goodwin S."/>
            <person name="Spatafora J."/>
            <person name="Crous P."/>
            <person name="Grigoriev I."/>
        </authorList>
    </citation>
    <scope>NUCLEOTIDE SEQUENCE</scope>
    <source>
        <strain evidence="2">CBS 122681</strain>
    </source>
</reference>
<gene>
    <name evidence="2" type="ORF">K491DRAFT_723435</name>
</gene>
<keyword evidence="3" id="KW-1185">Reference proteome</keyword>
<dbReference type="EMBL" id="MU004620">
    <property type="protein sequence ID" value="KAF2647436.1"/>
    <property type="molecule type" value="Genomic_DNA"/>
</dbReference>